<evidence type="ECO:0000256" key="1">
    <source>
        <dbReference type="ARBA" id="ARBA00022723"/>
    </source>
</evidence>
<dbReference type="Pfam" id="PF07687">
    <property type="entry name" value="M20_dimer"/>
    <property type="match status" value="1"/>
</dbReference>
<keyword evidence="2" id="KW-0378">Hydrolase</keyword>
<dbReference type="InterPro" id="IPR011650">
    <property type="entry name" value="Peptidase_M20_dimer"/>
</dbReference>
<protein>
    <submittedName>
        <fullName evidence="4">Unannotated protein</fullName>
    </submittedName>
</protein>
<feature type="domain" description="Peptidase M20 dimerisation" evidence="3">
    <location>
        <begin position="165"/>
        <end position="261"/>
    </location>
</feature>
<reference evidence="4" key="1">
    <citation type="submission" date="2020-05" db="EMBL/GenBank/DDBJ databases">
        <authorList>
            <person name="Chiriac C."/>
            <person name="Salcher M."/>
            <person name="Ghai R."/>
            <person name="Kavagutti S V."/>
        </authorList>
    </citation>
    <scope>NUCLEOTIDE SEQUENCE</scope>
</reference>
<dbReference type="InterPro" id="IPR036264">
    <property type="entry name" value="Bact_exopeptidase_dim_dom"/>
</dbReference>
<name>A0A6J7CTP0_9ZZZZ</name>
<dbReference type="InterPro" id="IPR050072">
    <property type="entry name" value="Peptidase_M20A"/>
</dbReference>
<dbReference type="PANTHER" id="PTHR43808">
    <property type="entry name" value="ACETYLORNITHINE DEACETYLASE"/>
    <property type="match status" value="1"/>
</dbReference>
<keyword evidence="1" id="KW-0479">Metal-binding</keyword>
<proteinExistence type="predicted"/>
<dbReference type="Gene3D" id="3.40.630.10">
    <property type="entry name" value="Zn peptidases"/>
    <property type="match status" value="1"/>
</dbReference>
<sequence>MADERLIAQRLIACDSSRPEGIEEAAGFVGGWLASRGIEVRRTEHRGLPVLIADAGKGGPEIPKVVFHGHLDVVPGRPEQFEVVEDGDRLIGRGAYDMKGGLAAMLCVMGDLADDPSARVRMVIVPDEEAEEIDDRATDALVASGDLDCDFAITGEPTDLHVGVEAKGVLLLDLEVSGKSAHGATPWLGENAALRGIDVFRAIESLPFARASSETFDRPSINLGRISAGDAPNRVPDLCRLSVDIRYLPGQDPEAIKDAVRGLDGVTLVRSFERPPAWVSKSDPFVVALRESAARAVGGEALSVGRDGASDAIAFLEAGIPAVEFGPVGGGHHGPEEWVSIQSLTAMRAALGAFIRALPTHLRDTATETQVAKGDQQ</sequence>
<dbReference type="Gene3D" id="3.30.70.360">
    <property type="match status" value="1"/>
</dbReference>
<dbReference type="EMBL" id="CAFBLU010000002">
    <property type="protein sequence ID" value="CAB4862012.1"/>
    <property type="molecule type" value="Genomic_DNA"/>
</dbReference>
<dbReference type="GO" id="GO:0046872">
    <property type="term" value="F:metal ion binding"/>
    <property type="evidence" value="ECO:0007669"/>
    <property type="project" value="UniProtKB-KW"/>
</dbReference>
<dbReference type="InterPro" id="IPR002933">
    <property type="entry name" value="Peptidase_M20"/>
</dbReference>
<dbReference type="GO" id="GO:0016787">
    <property type="term" value="F:hydrolase activity"/>
    <property type="evidence" value="ECO:0007669"/>
    <property type="project" value="UniProtKB-KW"/>
</dbReference>
<dbReference type="Pfam" id="PF01546">
    <property type="entry name" value="Peptidase_M20"/>
    <property type="match status" value="1"/>
</dbReference>
<dbReference type="SUPFAM" id="SSF55031">
    <property type="entry name" value="Bacterial exopeptidase dimerisation domain"/>
    <property type="match status" value="1"/>
</dbReference>
<evidence type="ECO:0000256" key="2">
    <source>
        <dbReference type="ARBA" id="ARBA00022801"/>
    </source>
</evidence>
<gene>
    <name evidence="4" type="ORF">UFOPK3444_00232</name>
</gene>
<evidence type="ECO:0000259" key="3">
    <source>
        <dbReference type="Pfam" id="PF07687"/>
    </source>
</evidence>
<dbReference type="SUPFAM" id="SSF53187">
    <property type="entry name" value="Zn-dependent exopeptidases"/>
    <property type="match status" value="1"/>
</dbReference>
<dbReference type="AlphaFoldDB" id="A0A6J7CTP0"/>
<organism evidence="4">
    <name type="scientific">freshwater metagenome</name>
    <dbReference type="NCBI Taxonomy" id="449393"/>
    <lineage>
        <taxon>unclassified sequences</taxon>
        <taxon>metagenomes</taxon>
        <taxon>ecological metagenomes</taxon>
    </lineage>
</organism>
<evidence type="ECO:0000313" key="4">
    <source>
        <dbReference type="EMBL" id="CAB4862012.1"/>
    </source>
</evidence>
<accession>A0A6J7CTP0</accession>